<name>A0A9Q8JJL3_9LACO</name>
<keyword evidence="3" id="KW-0732">Signal</keyword>
<feature type="signal peptide" evidence="3">
    <location>
        <begin position="1"/>
        <end position="27"/>
    </location>
</feature>
<feature type="region of interest" description="Disordered" evidence="1">
    <location>
        <begin position="185"/>
        <end position="208"/>
    </location>
</feature>
<reference evidence="5 6" key="1">
    <citation type="submission" date="2019-07" db="EMBL/GenBank/DDBJ databases">
        <title>Genome sequence of Weissella cibaria GK1.</title>
        <authorList>
            <person name="Choi H.-J."/>
        </authorList>
    </citation>
    <scope>NUCLEOTIDE SEQUENCE [LARGE SCALE GENOMIC DNA]</scope>
    <source>
        <strain evidence="5 6">GK1</strain>
    </source>
</reference>
<proteinExistence type="predicted"/>
<dbReference type="Proteomes" id="UP000320012">
    <property type="component" value="Unassembled WGS sequence"/>
</dbReference>
<feature type="compositionally biased region" description="Low complexity" evidence="1">
    <location>
        <begin position="190"/>
        <end position="200"/>
    </location>
</feature>
<evidence type="ECO:0000313" key="5">
    <source>
        <dbReference type="EMBL" id="TVV33006.1"/>
    </source>
</evidence>
<keyword evidence="2" id="KW-0472">Membrane</keyword>
<evidence type="ECO:0000259" key="4">
    <source>
        <dbReference type="Pfam" id="PF16555"/>
    </source>
</evidence>
<accession>A0A9Q8JJL3</accession>
<gene>
    <name evidence="5" type="ORF">FO435_00125</name>
</gene>
<comment type="caution">
    <text evidence="5">The sequence shown here is derived from an EMBL/GenBank/DDBJ whole genome shotgun (WGS) entry which is preliminary data.</text>
</comment>
<feature type="transmembrane region" description="Helical" evidence="2">
    <location>
        <begin position="216"/>
        <end position="234"/>
    </location>
</feature>
<keyword evidence="2" id="KW-1133">Transmembrane helix</keyword>
<evidence type="ECO:0000256" key="1">
    <source>
        <dbReference type="SAM" id="MobiDB-lite"/>
    </source>
</evidence>
<organism evidence="5 6">
    <name type="scientific">Weissella cibaria</name>
    <dbReference type="NCBI Taxonomy" id="137591"/>
    <lineage>
        <taxon>Bacteria</taxon>
        <taxon>Bacillati</taxon>
        <taxon>Bacillota</taxon>
        <taxon>Bacilli</taxon>
        <taxon>Lactobacillales</taxon>
        <taxon>Lactobacillaceae</taxon>
        <taxon>Weissella</taxon>
    </lineage>
</organism>
<feature type="chain" id="PRO_5040303055" evidence="3">
    <location>
        <begin position="28"/>
        <end position="243"/>
    </location>
</feature>
<dbReference type="InterPro" id="IPR032364">
    <property type="entry name" value="GramPos_pilinD1_N"/>
</dbReference>
<dbReference type="Pfam" id="PF16555">
    <property type="entry name" value="GramPos_pilinD1"/>
    <property type="match status" value="1"/>
</dbReference>
<dbReference type="RefSeq" id="WP_145463346.1">
    <property type="nucleotide sequence ID" value="NZ_VNHC01000001.1"/>
</dbReference>
<dbReference type="EMBL" id="VNHC01000001">
    <property type="protein sequence ID" value="TVV33006.1"/>
    <property type="molecule type" value="Genomic_DNA"/>
</dbReference>
<keyword evidence="2" id="KW-0812">Transmembrane</keyword>
<dbReference type="NCBIfam" id="TIGR01167">
    <property type="entry name" value="LPXTG_anchor"/>
    <property type="match status" value="1"/>
</dbReference>
<sequence>MKLRFLFTSFLLVIVGLFVESSPTANAQEIVPTVTQLVIHNGQLLDIDGTTDGKDTTFQIYDLSNQYQISSDPTSLKQHLAGKDAMQIQSYILENHLSLITTVKTNNNGQAPNIRLNQDVVAVLIVQTGDSYNQNGDKVFAQPTVINLPVKDDTGKQQGVVNIFIKSTVLPGDVPPIVPSHLEQPATVRSSNSGSTTSSNQPHSWLPTTGQMKRQTFWIGIFVMLISGVIIIYLRREKKTNEN</sequence>
<dbReference type="AlphaFoldDB" id="A0A9Q8JJL3"/>
<evidence type="ECO:0000313" key="6">
    <source>
        <dbReference type="Proteomes" id="UP000320012"/>
    </source>
</evidence>
<protein>
    <submittedName>
        <fullName evidence="5">LPXTG cell wall anchor domain-containing protein</fullName>
    </submittedName>
</protein>
<feature type="domain" description="Gram-positive pilin subunit D1 N-terminal" evidence="4">
    <location>
        <begin position="55"/>
        <end position="166"/>
    </location>
</feature>
<evidence type="ECO:0000256" key="3">
    <source>
        <dbReference type="SAM" id="SignalP"/>
    </source>
</evidence>
<evidence type="ECO:0000256" key="2">
    <source>
        <dbReference type="SAM" id="Phobius"/>
    </source>
</evidence>